<feature type="domain" description="TssC1 C-terminal" evidence="2">
    <location>
        <begin position="394"/>
        <end position="503"/>
    </location>
</feature>
<dbReference type="RefSeq" id="WP_236986352.1">
    <property type="nucleotide sequence ID" value="NZ_AP023086.1"/>
</dbReference>
<proteinExistence type="predicted"/>
<evidence type="ECO:0000259" key="1">
    <source>
        <dbReference type="Pfam" id="PF05943"/>
    </source>
</evidence>
<dbReference type="InterPro" id="IPR010269">
    <property type="entry name" value="T6SS_TssC-like"/>
</dbReference>
<feature type="domain" description="TssC1 N-terminal" evidence="1">
    <location>
        <begin position="74"/>
        <end position="384"/>
    </location>
</feature>
<evidence type="ECO:0000313" key="3">
    <source>
        <dbReference type="EMBL" id="BCD96870.1"/>
    </source>
</evidence>
<evidence type="ECO:0000313" key="4">
    <source>
        <dbReference type="Proteomes" id="UP001320119"/>
    </source>
</evidence>
<gene>
    <name evidence="3" type="ORF">MARGE09_P1070</name>
</gene>
<dbReference type="Pfam" id="PF18945">
    <property type="entry name" value="VipB_2"/>
    <property type="match status" value="1"/>
</dbReference>
<dbReference type="NCBIfam" id="TIGR03355">
    <property type="entry name" value="VI_chp_2"/>
    <property type="match status" value="1"/>
</dbReference>
<name>A0AAN2BJD0_9GAMM</name>
<dbReference type="PANTHER" id="PTHR35565:SF3">
    <property type="entry name" value="TYPE VI SECRETION SYSTEM SHEATH PROTEIN TSSC1"/>
    <property type="match status" value="1"/>
</dbReference>
<accession>A0AAN2BJD0</accession>
<dbReference type="PANTHER" id="PTHR35565">
    <property type="entry name" value="CYTOPLASMIC PROTEIN-RELATED"/>
    <property type="match status" value="1"/>
</dbReference>
<dbReference type="KEGG" id="marq:MARGE09_P1070"/>
<dbReference type="AlphaFoldDB" id="A0AAN2BJD0"/>
<organism evidence="3 4">
    <name type="scientific">Marinagarivorans cellulosilyticus</name>
    <dbReference type="NCBI Taxonomy" id="2721545"/>
    <lineage>
        <taxon>Bacteria</taxon>
        <taxon>Pseudomonadati</taxon>
        <taxon>Pseudomonadota</taxon>
        <taxon>Gammaproteobacteria</taxon>
        <taxon>Cellvibrionales</taxon>
        <taxon>Cellvibrionaceae</taxon>
        <taxon>Marinagarivorans</taxon>
    </lineage>
</organism>
<protein>
    <recommendedName>
        <fullName evidence="5">Type VI secretion system contractile sheath large subunit</fullName>
    </recommendedName>
</protein>
<evidence type="ECO:0008006" key="5">
    <source>
        <dbReference type="Google" id="ProtNLM"/>
    </source>
</evidence>
<dbReference type="EMBL" id="AP023086">
    <property type="protein sequence ID" value="BCD96870.1"/>
    <property type="molecule type" value="Genomic_DNA"/>
</dbReference>
<keyword evidence="4" id="KW-1185">Reference proteome</keyword>
<dbReference type="InterPro" id="IPR044031">
    <property type="entry name" value="TssC1_N"/>
</dbReference>
<evidence type="ECO:0000259" key="2">
    <source>
        <dbReference type="Pfam" id="PF18945"/>
    </source>
</evidence>
<dbReference type="Pfam" id="PF05943">
    <property type="entry name" value="VipB"/>
    <property type="match status" value="1"/>
</dbReference>
<reference evidence="3 4" key="1">
    <citation type="journal article" date="2022" name="IScience">
        <title>An ultrasensitive nanofiber-based assay for enzymatic hydrolysis and deep-sea microbial degradation of cellulose.</title>
        <authorList>
            <person name="Tsudome M."/>
            <person name="Tachioka M."/>
            <person name="Miyazaki M."/>
            <person name="Uchimura K."/>
            <person name="Tsuda M."/>
            <person name="Takaki Y."/>
            <person name="Deguchi S."/>
        </authorList>
    </citation>
    <scope>NUCLEOTIDE SEQUENCE [LARGE SCALE GENOMIC DNA]</scope>
    <source>
        <strain evidence="3 4">GE09</strain>
    </source>
</reference>
<sequence>MIPSSQDTNAVDKPVINNESIINYDHLFAANNTPTSVSIEHFIDEPSDRGALEIWAKLCDLTSTTYSLADLLTEQIAELDELINEQINAILHHKRFQEMESRWLGLWHLVDESSHAKNIKIKLLDVSWRDLCRDIERASDFEHTRLFHLIYNQEFGMAGGEPYTVLIGDYAVAHKPTKNTPHDDVYTLQIMSHIAAAAFAPFICSAAPELFGIDSFEDLNPQIEFRQVFSHPEYIRWNSLRAQEDSRFIALTMPSVLMRQPLNTHFSAWGNFRFQEHCQGNNNQKYLWGNSSFAFATILIREFADVGWFSHIRGVPRDHAGGGLLTSFAAPHYTTDSSPTRTKSVTPAILTDSMERQLSELGFITLSQGYNSPFAAFTNCPSIQQPHNYGNKSANANARISSMLQHILCGSRFAQYVKVIIREKVGSFNSAEDCQRTLQKWFDQYTSGRDDMGWEMLARKPLRRARVQVMETPGQMEVYQCVIYLKNHYTVDHLVAELKLSTSISKSAVGQN</sequence>
<dbReference type="Proteomes" id="UP001320119">
    <property type="component" value="Chromosome"/>
</dbReference>
<dbReference type="InterPro" id="IPR044032">
    <property type="entry name" value="TssC1_C"/>
</dbReference>